<dbReference type="Pfam" id="PF13783">
    <property type="entry name" value="DUF4177"/>
    <property type="match status" value="1"/>
</dbReference>
<name>A0ABW9Y0J5_9RHOB</name>
<sequence>MSRHEYKVIPAPRRGTKSREAKTSEDRFALTLSNVMNDLGRDGWEYVRAETLPTEERAGFTKTRVVEQTVLIFRRALAGPGTVGVAPGEASLRAVAPEPPAPRLGPAVEPAPGPAPVLRAE</sequence>
<evidence type="ECO:0000313" key="3">
    <source>
        <dbReference type="Proteomes" id="UP001517376"/>
    </source>
</evidence>
<dbReference type="EMBL" id="JAAATW010000001">
    <property type="protein sequence ID" value="NBE05994.1"/>
    <property type="molecule type" value="Genomic_DNA"/>
</dbReference>
<evidence type="ECO:0000256" key="1">
    <source>
        <dbReference type="SAM" id="MobiDB-lite"/>
    </source>
</evidence>
<keyword evidence="3" id="KW-1185">Reference proteome</keyword>
<feature type="region of interest" description="Disordered" evidence="1">
    <location>
        <begin position="1"/>
        <end position="25"/>
    </location>
</feature>
<protein>
    <submittedName>
        <fullName evidence="2">DUF4177 domain-containing protein</fullName>
    </submittedName>
</protein>
<reference evidence="3" key="1">
    <citation type="submission" date="2020-01" db="EMBL/GenBank/DDBJ databases">
        <title>Sphingomonas sp. strain CSW-10.</title>
        <authorList>
            <person name="Chen W.-M."/>
        </authorList>
    </citation>
    <scope>NUCLEOTIDE SEQUENCE [LARGE SCALE GENOMIC DNA]</scope>
    <source>
        <strain evidence="3">CCP-1</strain>
    </source>
</reference>
<gene>
    <name evidence="2" type="ORF">GU920_00435</name>
</gene>
<dbReference type="Proteomes" id="UP001517376">
    <property type="component" value="Unassembled WGS sequence"/>
</dbReference>
<feature type="compositionally biased region" description="Pro residues" evidence="1">
    <location>
        <begin position="97"/>
        <end position="115"/>
    </location>
</feature>
<dbReference type="RefSeq" id="WP_161764864.1">
    <property type="nucleotide sequence ID" value="NZ_JAAATW010000001.1"/>
</dbReference>
<accession>A0ABW9Y0J5</accession>
<evidence type="ECO:0000313" key="2">
    <source>
        <dbReference type="EMBL" id="NBE05994.1"/>
    </source>
</evidence>
<feature type="region of interest" description="Disordered" evidence="1">
    <location>
        <begin position="95"/>
        <end position="121"/>
    </location>
</feature>
<organism evidence="2 3">
    <name type="scientific">Paragemmobacter ruber</name>
    <dbReference type="NCBI Taxonomy" id="1985673"/>
    <lineage>
        <taxon>Bacteria</taxon>
        <taxon>Pseudomonadati</taxon>
        <taxon>Pseudomonadota</taxon>
        <taxon>Alphaproteobacteria</taxon>
        <taxon>Rhodobacterales</taxon>
        <taxon>Paracoccaceae</taxon>
        <taxon>Paragemmobacter</taxon>
    </lineage>
</organism>
<comment type="caution">
    <text evidence="2">The sequence shown here is derived from an EMBL/GenBank/DDBJ whole genome shotgun (WGS) entry which is preliminary data.</text>
</comment>
<proteinExistence type="predicted"/>
<dbReference type="InterPro" id="IPR025234">
    <property type="entry name" value="YjzH-like"/>
</dbReference>